<feature type="compositionally biased region" description="Polar residues" evidence="1">
    <location>
        <begin position="226"/>
        <end position="238"/>
    </location>
</feature>
<protein>
    <submittedName>
        <fullName evidence="3">Uncharacterized protein</fullName>
    </submittedName>
</protein>
<feature type="region of interest" description="Disordered" evidence="1">
    <location>
        <begin position="167"/>
        <end position="238"/>
    </location>
</feature>
<feature type="compositionally biased region" description="Polar residues" evidence="1">
    <location>
        <begin position="202"/>
        <end position="215"/>
    </location>
</feature>
<evidence type="ECO:0000256" key="2">
    <source>
        <dbReference type="SAM" id="Phobius"/>
    </source>
</evidence>
<feature type="compositionally biased region" description="Low complexity" evidence="1">
    <location>
        <begin position="191"/>
        <end position="201"/>
    </location>
</feature>
<evidence type="ECO:0000313" key="4">
    <source>
        <dbReference type="Proteomes" id="UP001290101"/>
    </source>
</evidence>
<keyword evidence="2" id="KW-0812">Transmembrane</keyword>
<dbReference type="EMBL" id="JAXOTQ010000001">
    <property type="protein sequence ID" value="MDZ5488111.1"/>
    <property type="molecule type" value="Genomic_DNA"/>
</dbReference>
<reference evidence="3 4" key="1">
    <citation type="submission" date="2023-12" db="EMBL/GenBank/DDBJ databases">
        <title>Micromonospora sp. nov., isolated from Atacama Desert.</title>
        <authorList>
            <person name="Carro L."/>
            <person name="Golinska P."/>
            <person name="Klenk H.-P."/>
            <person name="Goodfellow M."/>
        </authorList>
    </citation>
    <scope>NUCLEOTIDE SEQUENCE [LARGE SCALE GENOMIC DNA]</scope>
    <source>
        <strain evidence="3 4">4G53</strain>
    </source>
</reference>
<keyword evidence="2" id="KW-1133">Transmembrane helix</keyword>
<dbReference type="Proteomes" id="UP001290101">
    <property type="component" value="Unassembled WGS sequence"/>
</dbReference>
<feature type="transmembrane region" description="Helical" evidence="2">
    <location>
        <begin position="26"/>
        <end position="48"/>
    </location>
</feature>
<keyword evidence="4" id="KW-1185">Reference proteome</keyword>
<dbReference type="RefSeq" id="WP_322438784.1">
    <property type="nucleotide sequence ID" value="NZ_JAXOTQ010000001.1"/>
</dbReference>
<feature type="compositionally biased region" description="Low complexity" evidence="1">
    <location>
        <begin position="167"/>
        <end position="181"/>
    </location>
</feature>
<comment type="caution">
    <text evidence="3">The sequence shown here is derived from an EMBL/GenBank/DDBJ whole genome shotgun (WGS) entry which is preliminary data.</text>
</comment>
<organism evidence="3 4">
    <name type="scientific">Micromonospora sicca</name>
    <dbReference type="NCBI Taxonomy" id="2202420"/>
    <lineage>
        <taxon>Bacteria</taxon>
        <taxon>Bacillati</taxon>
        <taxon>Actinomycetota</taxon>
        <taxon>Actinomycetes</taxon>
        <taxon>Micromonosporales</taxon>
        <taxon>Micromonosporaceae</taxon>
        <taxon>Micromonospora</taxon>
    </lineage>
</organism>
<sequence length="238" mass="25096">MTEQRRSVSGVFIVVFHRYGARMRHVGTLIAAIVIGPLAWILLAIGQGRSVQAFTAAQTSGAFNTGDFVRTALLLAAAGILLGLIATLRFSPLGAVLTGIVYAGSYLAMMMRPTWLLRLLGHQVTVAGQHADLATPVRTGTTLLIGAAMLVAVLSVQRWRRWPRPAAEAPEMATPESSSSPVALAPDRPLGAEGLGLTAAGQTQWPDATTENDTGPQPAGVGATHWANTLRSNSEARR</sequence>
<feature type="transmembrane region" description="Helical" evidence="2">
    <location>
        <begin position="68"/>
        <end position="88"/>
    </location>
</feature>
<accession>A0ABU5J691</accession>
<evidence type="ECO:0000313" key="3">
    <source>
        <dbReference type="EMBL" id="MDZ5488111.1"/>
    </source>
</evidence>
<evidence type="ECO:0000256" key="1">
    <source>
        <dbReference type="SAM" id="MobiDB-lite"/>
    </source>
</evidence>
<keyword evidence="2" id="KW-0472">Membrane</keyword>
<name>A0ABU5J691_9ACTN</name>
<proteinExistence type="predicted"/>
<gene>
    <name evidence="3" type="ORF">U2F25_01295</name>
</gene>
<feature type="transmembrane region" description="Helical" evidence="2">
    <location>
        <begin position="95"/>
        <end position="117"/>
    </location>
</feature>
<feature type="transmembrane region" description="Helical" evidence="2">
    <location>
        <begin position="137"/>
        <end position="156"/>
    </location>
</feature>